<gene>
    <name evidence="4" type="ORF">Pr1d_01290</name>
</gene>
<dbReference type="Pfam" id="PF07963">
    <property type="entry name" value="N_methyl"/>
    <property type="match status" value="1"/>
</dbReference>
<dbReference type="SUPFAM" id="SSF54523">
    <property type="entry name" value="Pili subunits"/>
    <property type="match status" value="1"/>
</dbReference>
<evidence type="ECO:0000256" key="1">
    <source>
        <dbReference type="SAM" id="MobiDB-lite"/>
    </source>
</evidence>
<feature type="domain" description="DUF1559" evidence="3">
    <location>
        <begin position="40"/>
        <end position="340"/>
    </location>
</feature>
<dbReference type="OrthoDB" id="242858at2"/>
<evidence type="ECO:0000313" key="4">
    <source>
        <dbReference type="EMBL" id="QEG32868.1"/>
    </source>
</evidence>
<feature type="transmembrane region" description="Helical" evidence="2">
    <location>
        <begin position="21"/>
        <end position="39"/>
    </location>
</feature>
<evidence type="ECO:0000256" key="2">
    <source>
        <dbReference type="SAM" id="Phobius"/>
    </source>
</evidence>
<name>A0A5B9Q1L1_9BACT</name>
<protein>
    <recommendedName>
        <fullName evidence="3">DUF1559 domain-containing protein</fullName>
    </recommendedName>
</protein>
<keyword evidence="2" id="KW-1133">Transmembrane helix</keyword>
<keyword evidence="2" id="KW-0812">Transmembrane</keyword>
<dbReference type="InterPro" id="IPR027558">
    <property type="entry name" value="Pre_pil_HX9DG_C"/>
</dbReference>
<dbReference type="KEGG" id="bgok:Pr1d_01290"/>
<dbReference type="InterPro" id="IPR045584">
    <property type="entry name" value="Pilin-like"/>
</dbReference>
<dbReference type="PANTHER" id="PTHR30093:SF2">
    <property type="entry name" value="TYPE II SECRETION SYSTEM PROTEIN H"/>
    <property type="match status" value="1"/>
</dbReference>
<keyword evidence="5" id="KW-1185">Reference proteome</keyword>
<proteinExistence type="predicted"/>
<dbReference type="NCBIfam" id="TIGR04294">
    <property type="entry name" value="pre_pil_HX9DG"/>
    <property type="match status" value="1"/>
</dbReference>
<evidence type="ECO:0000313" key="5">
    <source>
        <dbReference type="Proteomes" id="UP000323917"/>
    </source>
</evidence>
<dbReference type="EMBL" id="CP042913">
    <property type="protein sequence ID" value="QEG32868.1"/>
    <property type="molecule type" value="Genomic_DNA"/>
</dbReference>
<dbReference type="RefSeq" id="WP_148071690.1">
    <property type="nucleotide sequence ID" value="NZ_CP042913.1"/>
</dbReference>
<dbReference type="InterPro" id="IPR011453">
    <property type="entry name" value="DUF1559"/>
</dbReference>
<accession>A0A5B9Q1L1</accession>
<dbReference type="Gene3D" id="3.30.700.10">
    <property type="entry name" value="Glycoprotein, Type 4 Pilin"/>
    <property type="match status" value="1"/>
</dbReference>
<sequence length="357" mass="39010">MFRTKKRRPCGSLKAFTLVELLVVIAIIGVLVALLLPAIQSAREAARRAQCMSNLKQIGLGMLNYESSRKSFPPGQFKPAGLTEKRALSWSVWHLPYIEQQSVFNQFDLKFGVTELPNNRPDLTGPSNTVIDVYRCPSTGRIQNFRGNDGRLTGLPEASGSSGHTGNGLGTIDYMGIRGPDWDVINKVSGITYGTEGGSNFTSLKLDRGILMYLQSGGLCLNKNETCSSAVVRFKEITDGATYTILIGESSGRGAEEGLKCNGENTLSTDEFSGAWASDKNISRVKLDPESPVCGEKISAINPAAKYQFAYEEFFSDHPGGVQTLRCDGSVQFLRDDTERDVYFALCTRNGEELISE</sequence>
<dbReference type="NCBIfam" id="TIGR02532">
    <property type="entry name" value="IV_pilin_GFxxxE"/>
    <property type="match status" value="1"/>
</dbReference>
<evidence type="ECO:0000259" key="3">
    <source>
        <dbReference type="Pfam" id="PF07596"/>
    </source>
</evidence>
<feature type="region of interest" description="Disordered" evidence="1">
    <location>
        <begin position="147"/>
        <end position="166"/>
    </location>
</feature>
<dbReference type="PANTHER" id="PTHR30093">
    <property type="entry name" value="GENERAL SECRETION PATHWAY PROTEIN G"/>
    <property type="match status" value="1"/>
</dbReference>
<dbReference type="AlphaFoldDB" id="A0A5B9Q1L1"/>
<dbReference type="Pfam" id="PF07596">
    <property type="entry name" value="SBP_bac_10"/>
    <property type="match status" value="1"/>
</dbReference>
<dbReference type="InterPro" id="IPR012902">
    <property type="entry name" value="N_methyl_site"/>
</dbReference>
<keyword evidence="2" id="KW-0472">Membrane</keyword>
<dbReference type="Proteomes" id="UP000323917">
    <property type="component" value="Chromosome"/>
</dbReference>
<organism evidence="4 5">
    <name type="scientific">Bythopirellula goksoeyrii</name>
    <dbReference type="NCBI Taxonomy" id="1400387"/>
    <lineage>
        <taxon>Bacteria</taxon>
        <taxon>Pseudomonadati</taxon>
        <taxon>Planctomycetota</taxon>
        <taxon>Planctomycetia</taxon>
        <taxon>Pirellulales</taxon>
        <taxon>Lacipirellulaceae</taxon>
        <taxon>Bythopirellula</taxon>
    </lineage>
</organism>
<reference evidence="4 5" key="1">
    <citation type="submission" date="2019-08" db="EMBL/GenBank/DDBJ databases">
        <title>Deep-cultivation of Planctomycetes and their phenomic and genomic characterization uncovers novel biology.</title>
        <authorList>
            <person name="Wiegand S."/>
            <person name="Jogler M."/>
            <person name="Boedeker C."/>
            <person name="Pinto D."/>
            <person name="Vollmers J."/>
            <person name="Rivas-Marin E."/>
            <person name="Kohn T."/>
            <person name="Peeters S.H."/>
            <person name="Heuer A."/>
            <person name="Rast P."/>
            <person name="Oberbeckmann S."/>
            <person name="Bunk B."/>
            <person name="Jeske O."/>
            <person name="Meyerdierks A."/>
            <person name="Storesund J.E."/>
            <person name="Kallscheuer N."/>
            <person name="Luecker S."/>
            <person name="Lage O.M."/>
            <person name="Pohl T."/>
            <person name="Merkel B.J."/>
            <person name="Hornburger P."/>
            <person name="Mueller R.-W."/>
            <person name="Bruemmer F."/>
            <person name="Labrenz M."/>
            <person name="Spormann A.M."/>
            <person name="Op den Camp H."/>
            <person name="Overmann J."/>
            <person name="Amann R."/>
            <person name="Jetten M.S.M."/>
            <person name="Mascher T."/>
            <person name="Medema M.H."/>
            <person name="Devos D.P."/>
            <person name="Kaster A.-K."/>
            <person name="Ovreas L."/>
            <person name="Rohde M."/>
            <person name="Galperin M.Y."/>
            <person name="Jogler C."/>
        </authorList>
    </citation>
    <scope>NUCLEOTIDE SEQUENCE [LARGE SCALE GENOMIC DNA]</scope>
    <source>
        <strain evidence="4 5">Pr1d</strain>
    </source>
</reference>